<protein>
    <recommendedName>
        <fullName evidence="15">Ig-like domain-containing protein</fullName>
    </recommendedName>
</protein>
<dbReference type="InterPro" id="IPR003598">
    <property type="entry name" value="Ig_sub2"/>
</dbReference>
<feature type="compositionally biased region" description="Acidic residues" evidence="12">
    <location>
        <begin position="590"/>
        <end position="600"/>
    </location>
</feature>
<feature type="chain" id="PRO_5044271010" description="Ig-like domain-containing protein" evidence="14">
    <location>
        <begin position="16"/>
        <end position="674"/>
    </location>
</feature>
<dbReference type="PANTHER" id="PTHR23277:SF11">
    <property type="entry name" value="NECTIN-4"/>
    <property type="match status" value="1"/>
</dbReference>
<dbReference type="GO" id="GO:0016020">
    <property type="term" value="C:membrane"/>
    <property type="evidence" value="ECO:0007669"/>
    <property type="project" value="UniProtKB-SubCell"/>
</dbReference>
<evidence type="ECO:0000256" key="7">
    <source>
        <dbReference type="ARBA" id="ARBA00022989"/>
    </source>
</evidence>
<evidence type="ECO:0000313" key="16">
    <source>
        <dbReference type="Ensembl" id="ENSELUP00000094754.1"/>
    </source>
</evidence>
<feature type="compositionally biased region" description="Low complexity" evidence="12">
    <location>
        <begin position="461"/>
        <end position="471"/>
    </location>
</feature>
<dbReference type="InterPro" id="IPR036179">
    <property type="entry name" value="Ig-like_dom_sf"/>
</dbReference>
<dbReference type="SMART" id="SM00408">
    <property type="entry name" value="IGc2"/>
    <property type="match status" value="1"/>
</dbReference>
<evidence type="ECO:0000256" key="4">
    <source>
        <dbReference type="ARBA" id="ARBA00022729"/>
    </source>
</evidence>
<keyword evidence="7 13" id="KW-1133">Transmembrane helix</keyword>
<name>A0AAY5L0U0_ESOLU</name>
<dbReference type="Ensembl" id="ENSELUT00000092681.1">
    <property type="protein sequence ID" value="ENSELUP00000094754.1"/>
    <property type="gene ID" value="ENSELUG00000020043.3"/>
</dbReference>
<keyword evidence="3 13" id="KW-0812">Transmembrane</keyword>
<evidence type="ECO:0000256" key="1">
    <source>
        <dbReference type="ARBA" id="ARBA00004167"/>
    </source>
</evidence>
<keyword evidence="11" id="KW-0175">Coiled coil</keyword>
<dbReference type="PANTHER" id="PTHR23277">
    <property type="entry name" value="NECTIN-RELATED"/>
    <property type="match status" value="1"/>
</dbReference>
<dbReference type="InterPro" id="IPR013106">
    <property type="entry name" value="Ig_V-set"/>
</dbReference>
<proteinExistence type="inferred from homology"/>
<feature type="compositionally biased region" description="Polar residues" evidence="12">
    <location>
        <begin position="572"/>
        <end position="582"/>
    </location>
</feature>
<feature type="region of interest" description="Disordered" evidence="12">
    <location>
        <begin position="523"/>
        <end position="674"/>
    </location>
</feature>
<evidence type="ECO:0000256" key="11">
    <source>
        <dbReference type="SAM" id="Coils"/>
    </source>
</evidence>
<dbReference type="Pfam" id="PF13927">
    <property type="entry name" value="Ig_3"/>
    <property type="match status" value="1"/>
</dbReference>
<evidence type="ECO:0000256" key="6">
    <source>
        <dbReference type="ARBA" id="ARBA00022889"/>
    </source>
</evidence>
<dbReference type="Pfam" id="PF07686">
    <property type="entry name" value="V-set"/>
    <property type="match status" value="1"/>
</dbReference>
<feature type="region of interest" description="Disordered" evidence="12">
    <location>
        <begin position="436"/>
        <end position="481"/>
    </location>
</feature>
<evidence type="ECO:0000256" key="5">
    <source>
        <dbReference type="ARBA" id="ARBA00022737"/>
    </source>
</evidence>
<feature type="domain" description="Ig-like" evidence="15">
    <location>
        <begin position="57"/>
        <end position="176"/>
    </location>
</feature>
<evidence type="ECO:0000256" key="13">
    <source>
        <dbReference type="SAM" id="Phobius"/>
    </source>
</evidence>
<evidence type="ECO:0000256" key="2">
    <source>
        <dbReference type="ARBA" id="ARBA00007810"/>
    </source>
</evidence>
<evidence type="ECO:0000256" key="3">
    <source>
        <dbReference type="ARBA" id="ARBA00022692"/>
    </source>
</evidence>
<evidence type="ECO:0000256" key="10">
    <source>
        <dbReference type="ARBA" id="ARBA00023180"/>
    </source>
</evidence>
<keyword evidence="9" id="KW-1015">Disulfide bond</keyword>
<accession>A0AAY5L0U0</accession>
<dbReference type="Gene3D" id="2.60.40.10">
    <property type="entry name" value="Immunoglobulins"/>
    <property type="match status" value="3"/>
</dbReference>
<feature type="compositionally biased region" description="Pro residues" evidence="12">
    <location>
        <begin position="530"/>
        <end position="540"/>
    </location>
</feature>
<dbReference type="GO" id="GO:0005912">
    <property type="term" value="C:adherens junction"/>
    <property type="evidence" value="ECO:0007669"/>
    <property type="project" value="TreeGrafter"/>
</dbReference>
<organism evidence="16 17">
    <name type="scientific">Esox lucius</name>
    <name type="common">Northern pike</name>
    <dbReference type="NCBI Taxonomy" id="8010"/>
    <lineage>
        <taxon>Eukaryota</taxon>
        <taxon>Metazoa</taxon>
        <taxon>Chordata</taxon>
        <taxon>Craniata</taxon>
        <taxon>Vertebrata</taxon>
        <taxon>Euteleostomi</taxon>
        <taxon>Actinopterygii</taxon>
        <taxon>Neopterygii</taxon>
        <taxon>Teleostei</taxon>
        <taxon>Protacanthopterygii</taxon>
        <taxon>Esociformes</taxon>
        <taxon>Esocidae</taxon>
        <taxon>Esox</taxon>
    </lineage>
</organism>
<keyword evidence="8 13" id="KW-0472">Membrane</keyword>
<dbReference type="Pfam" id="PF08205">
    <property type="entry name" value="C2-set_2"/>
    <property type="match status" value="1"/>
</dbReference>
<feature type="transmembrane region" description="Helical" evidence="13">
    <location>
        <begin position="375"/>
        <end position="398"/>
    </location>
</feature>
<sequence length="674" mass="74068">MMVFILLCLVVYVQCQTHLRHPSNATKLSISLSLSPSLSLALSLSPTLSLSPPTYLPSVAVVHGDFVEPSTGFSLRSLAEGETRLPCRFKVDEDQVVVQVTWTKEKTDGSKEQIITVHHTSGHTEFGQYSGRVRFSSSDPMVDSSLLIMNTMESDEGKYNCHISTFPSGNFERPLSLIVWTTPISSLDAVVLVEGESFRSAASCRSVARPPPHLSWDTNLPGQVLNRSSESGSVYSQFSLHPLRSMNGKKLDCLVWHATLKIPRRITNKLVVHYPPNPEITGFDQNWFAGLEGAALSCLSGGNPKPESYTWYRKDGELPEGVIGKNGSLKFNRPLALTDAGIYQCVAENVVGAGTADVEVTVAESPNKQAPFHSVLMIIVGAVAVVLLLIMAVIIILVTRHHKRKNMKLERELNVKKEEISTLSRQASFRRINSVSTDARGHTEENIPLRGERGQSGQGTLGSSLSSLGEQGRIRDSSSTLVGGGIDYLGRPVLHNSSRRGRDCRTMREEENRLRVESYVQNSTLSMDPPLHPPLQPSPFPMEQSTELRRPLNGSAIVPSEGSLHARHRPGSRNTHSPNGYPTINGHREEDEDEDAEEELGMSARRSPFDAVGSEGQDSENNGPLISDAERGQNHYFQQNNGVLRPKTLPKPSPNPSLHRPYPQPTAIQKAQIV</sequence>
<feature type="compositionally biased region" description="Basic and acidic residues" evidence="12">
    <location>
        <begin position="439"/>
        <end position="453"/>
    </location>
</feature>
<evidence type="ECO:0000256" key="9">
    <source>
        <dbReference type="ARBA" id="ARBA00023157"/>
    </source>
</evidence>
<dbReference type="InterPro" id="IPR051427">
    <property type="entry name" value="Nectin/Nectin-like"/>
</dbReference>
<dbReference type="GeneTree" id="ENSGT00940000157535"/>
<feature type="coiled-coil region" evidence="11">
    <location>
        <begin position="399"/>
        <end position="426"/>
    </location>
</feature>
<keyword evidence="17" id="KW-1185">Reference proteome</keyword>
<comment type="similarity">
    <text evidence="2">Belongs to the nectin family.</text>
</comment>
<keyword evidence="5" id="KW-0677">Repeat</keyword>
<keyword evidence="4 14" id="KW-0732">Signal</keyword>
<dbReference type="InterPro" id="IPR013162">
    <property type="entry name" value="CD80_C2-set"/>
</dbReference>
<keyword evidence="6" id="KW-0130">Cell adhesion</keyword>
<feature type="signal peptide" evidence="14">
    <location>
        <begin position="1"/>
        <end position="15"/>
    </location>
</feature>
<dbReference type="InterPro" id="IPR003599">
    <property type="entry name" value="Ig_sub"/>
</dbReference>
<reference evidence="16" key="3">
    <citation type="submission" date="2025-09" db="UniProtKB">
        <authorList>
            <consortium name="Ensembl"/>
        </authorList>
    </citation>
    <scope>IDENTIFICATION</scope>
</reference>
<reference evidence="16 17" key="1">
    <citation type="submission" date="2020-02" db="EMBL/GenBank/DDBJ databases">
        <title>Esox lucius (northern pike) genome, fEsoLuc1, primary haplotype.</title>
        <authorList>
            <person name="Myers G."/>
            <person name="Karagic N."/>
            <person name="Meyer A."/>
            <person name="Pippel M."/>
            <person name="Reichard M."/>
            <person name="Winkler S."/>
            <person name="Tracey A."/>
            <person name="Sims Y."/>
            <person name="Howe K."/>
            <person name="Rhie A."/>
            <person name="Formenti G."/>
            <person name="Durbin R."/>
            <person name="Fedrigo O."/>
            <person name="Jarvis E.D."/>
        </authorList>
    </citation>
    <scope>NUCLEOTIDE SEQUENCE [LARGE SCALE GENOMIC DNA]</scope>
</reference>
<comment type="subcellular location">
    <subcellularLocation>
        <location evidence="1">Membrane</location>
        <topology evidence="1">Single-pass membrane protein</topology>
    </subcellularLocation>
</comment>
<feature type="domain" description="Ig-like" evidence="15">
    <location>
        <begin position="278"/>
        <end position="363"/>
    </location>
</feature>
<dbReference type="SUPFAM" id="SSF48726">
    <property type="entry name" value="Immunoglobulin"/>
    <property type="match status" value="3"/>
</dbReference>
<dbReference type="Proteomes" id="UP000265140">
    <property type="component" value="Chromosome 24"/>
</dbReference>
<reference evidence="16" key="2">
    <citation type="submission" date="2025-08" db="UniProtKB">
        <authorList>
            <consortium name="Ensembl"/>
        </authorList>
    </citation>
    <scope>IDENTIFICATION</scope>
</reference>
<evidence type="ECO:0000256" key="14">
    <source>
        <dbReference type="SAM" id="SignalP"/>
    </source>
</evidence>
<evidence type="ECO:0000259" key="15">
    <source>
        <dbReference type="PROSITE" id="PS50835"/>
    </source>
</evidence>
<dbReference type="PROSITE" id="PS50835">
    <property type="entry name" value="IG_LIKE"/>
    <property type="match status" value="3"/>
</dbReference>
<dbReference type="InterPro" id="IPR013783">
    <property type="entry name" value="Ig-like_fold"/>
</dbReference>
<dbReference type="SMART" id="SM00409">
    <property type="entry name" value="IG"/>
    <property type="match status" value="2"/>
</dbReference>
<dbReference type="AlphaFoldDB" id="A0AAY5L0U0"/>
<dbReference type="GO" id="GO:0007157">
    <property type="term" value="P:heterophilic cell-cell adhesion via plasma membrane cell adhesion molecules"/>
    <property type="evidence" value="ECO:0007669"/>
    <property type="project" value="TreeGrafter"/>
</dbReference>
<keyword evidence="10" id="KW-0325">Glycoprotein</keyword>
<dbReference type="InterPro" id="IPR007110">
    <property type="entry name" value="Ig-like_dom"/>
</dbReference>
<evidence type="ECO:0000256" key="8">
    <source>
        <dbReference type="ARBA" id="ARBA00023136"/>
    </source>
</evidence>
<dbReference type="GO" id="GO:0007156">
    <property type="term" value="P:homophilic cell adhesion via plasma membrane adhesion molecules"/>
    <property type="evidence" value="ECO:0007669"/>
    <property type="project" value="TreeGrafter"/>
</dbReference>
<evidence type="ECO:0000313" key="17">
    <source>
        <dbReference type="Proteomes" id="UP000265140"/>
    </source>
</evidence>
<evidence type="ECO:0000256" key="12">
    <source>
        <dbReference type="SAM" id="MobiDB-lite"/>
    </source>
</evidence>
<feature type="domain" description="Ig-like" evidence="15">
    <location>
        <begin position="183"/>
        <end position="267"/>
    </location>
</feature>